<evidence type="ECO:0000256" key="7">
    <source>
        <dbReference type="ARBA" id="ARBA00022475"/>
    </source>
</evidence>
<evidence type="ECO:0000256" key="19">
    <source>
        <dbReference type="PIRNR" id="PIRNR000851"/>
    </source>
</evidence>
<dbReference type="Pfam" id="PF01066">
    <property type="entry name" value="CDP-OH_P_transf"/>
    <property type="match status" value="1"/>
</dbReference>
<keyword evidence="16 19" id="KW-0464">Manganese</keyword>
<keyword evidence="14 19" id="KW-0472">Membrane</keyword>
<evidence type="ECO:0000256" key="5">
    <source>
        <dbReference type="ARBA" id="ARBA00013195"/>
    </source>
</evidence>
<evidence type="ECO:0000256" key="1">
    <source>
        <dbReference type="ARBA" id="ARBA00000958"/>
    </source>
</evidence>
<dbReference type="PIRSF" id="PIRSF000851">
    <property type="entry name" value="PcS"/>
    <property type="match status" value="1"/>
</dbReference>
<dbReference type="NCBIfam" id="NF045886">
    <property type="entry name" value="PhCholSynLeg"/>
    <property type="match status" value="1"/>
</dbReference>
<evidence type="ECO:0000256" key="4">
    <source>
        <dbReference type="ARBA" id="ARBA00010441"/>
    </source>
</evidence>
<dbReference type="InterPro" id="IPR026027">
    <property type="entry name" value="PcS"/>
</dbReference>
<evidence type="ECO:0000256" key="16">
    <source>
        <dbReference type="ARBA" id="ARBA00023211"/>
    </source>
</evidence>
<dbReference type="OrthoDB" id="350520at2"/>
<dbReference type="EMBL" id="LNYC01000073">
    <property type="protein sequence ID" value="KTC97147.1"/>
    <property type="molecule type" value="Genomic_DNA"/>
</dbReference>
<evidence type="ECO:0000256" key="11">
    <source>
        <dbReference type="ARBA" id="ARBA00022692"/>
    </source>
</evidence>
<keyword evidence="12" id="KW-1133">Transmembrane helix</keyword>
<dbReference type="Proteomes" id="UP000054785">
    <property type="component" value="Unassembled WGS sequence"/>
</dbReference>
<dbReference type="PATRIC" id="fig|45065.4.peg.2298"/>
<keyword evidence="13 19" id="KW-0443">Lipid metabolism</keyword>
<evidence type="ECO:0000256" key="12">
    <source>
        <dbReference type="ARBA" id="ARBA00022989"/>
    </source>
</evidence>
<comment type="function">
    <text evidence="19">Condenses choline with CDP-diglyceride to produce phosphatidylcholine and CMP.</text>
</comment>
<evidence type="ECO:0000256" key="6">
    <source>
        <dbReference type="ARBA" id="ARBA00015623"/>
    </source>
</evidence>
<keyword evidence="10 19" id="KW-0808">Transferase</keyword>
<organism evidence="20 21">
    <name type="scientific">Legionella geestiana</name>
    <dbReference type="NCBI Taxonomy" id="45065"/>
    <lineage>
        <taxon>Bacteria</taxon>
        <taxon>Pseudomonadati</taxon>
        <taxon>Pseudomonadota</taxon>
        <taxon>Gammaproteobacteria</taxon>
        <taxon>Legionellales</taxon>
        <taxon>Legionellaceae</taxon>
        <taxon>Legionella</taxon>
    </lineage>
</organism>
<evidence type="ECO:0000256" key="8">
    <source>
        <dbReference type="ARBA" id="ARBA00022516"/>
    </source>
</evidence>
<dbReference type="EC" id="2.7.8.24" evidence="5 19"/>
<dbReference type="InterPro" id="IPR000462">
    <property type="entry name" value="CDP-OH_P_trans"/>
</dbReference>
<comment type="similarity">
    <text evidence="4 19">Belongs to the CDP-alcohol phosphatidyltransferase class-I family.</text>
</comment>
<gene>
    <name evidence="20" type="primary">lidK</name>
    <name evidence="20" type="ORF">Lgee_2118</name>
</gene>
<dbReference type="AlphaFoldDB" id="A0A0W0TNJ4"/>
<keyword evidence="15 19" id="KW-0594">Phospholipid biosynthesis</keyword>
<comment type="subcellular location">
    <subcellularLocation>
        <location evidence="3 19">Cell inner membrane</location>
        <topology evidence="3 19">Multi-pass membrane protein</topology>
    </subcellularLocation>
</comment>
<comment type="catalytic activity">
    <reaction evidence="1 19">
        <text>a CDP-1,2-diacyl-sn-glycerol + choline = a 1,2-diacyl-sn-glycero-3-phosphocholine + CMP + H(+)</text>
        <dbReference type="Rhea" id="RHEA:14597"/>
        <dbReference type="ChEBI" id="CHEBI:15354"/>
        <dbReference type="ChEBI" id="CHEBI:15378"/>
        <dbReference type="ChEBI" id="CHEBI:57643"/>
        <dbReference type="ChEBI" id="CHEBI:58332"/>
        <dbReference type="ChEBI" id="CHEBI:60377"/>
        <dbReference type="EC" id="2.7.8.24"/>
    </reaction>
</comment>
<evidence type="ECO:0000256" key="15">
    <source>
        <dbReference type="ARBA" id="ARBA00023209"/>
    </source>
</evidence>
<evidence type="ECO:0000256" key="10">
    <source>
        <dbReference type="ARBA" id="ARBA00022679"/>
    </source>
</evidence>
<dbReference type="GO" id="GO:0005886">
    <property type="term" value="C:plasma membrane"/>
    <property type="evidence" value="ECO:0007669"/>
    <property type="project" value="UniProtKB-SubCell"/>
</dbReference>
<keyword evidence="17 19" id="KW-1208">Phospholipid metabolism</keyword>
<sequence>MTNTRAAFTRSHQLLAWSVHLFTATAACLGMLTLVAICQQHYTQALWFMAGAVVIDAVDGTFARRVRVKSVLPNLDGALLDNIVDYLNYVITPGFFLLMRPGMLPADFAVWIVMAIVVVSAYQFCQSDAKTPDHFFKGFPCYWNITVFYLYIFNTGMETNTLVLLTLCILIFVPVKYVYPSRLDYLTDSRRLKWLMHAFSLIYGTSSLMVLWHFPGHDRGWLMVSIGYVVIYLALSIYRTCSPLLQNRFTMAKNHAPDS</sequence>
<dbReference type="PROSITE" id="PS51257">
    <property type="entry name" value="PROKAR_LIPOPROTEIN"/>
    <property type="match status" value="1"/>
</dbReference>
<keyword evidence="8 19" id="KW-0444">Lipid biosynthesis</keyword>
<evidence type="ECO:0000256" key="3">
    <source>
        <dbReference type="ARBA" id="ARBA00004429"/>
    </source>
</evidence>
<dbReference type="STRING" id="45065.Lgee_2118"/>
<evidence type="ECO:0000313" key="20">
    <source>
        <dbReference type="EMBL" id="KTC97147.1"/>
    </source>
</evidence>
<evidence type="ECO:0000256" key="2">
    <source>
        <dbReference type="ARBA" id="ARBA00001936"/>
    </source>
</evidence>
<dbReference type="GO" id="GO:0008654">
    <property type="term" value="P:phospholipid biosynthetic process"/>
    <property type="evidence" value="ECO:0007669"/>
    <property type="project" value="UniProtKB-KW"/>
</dbReference>
<protein>
    <recommendedName>
        <fullName evidence="6 19">Phosphatidylcholine synthase</fullName>
        <shortName evidence="19">PC synthase</shortName>
        <shortName evidence="19">PCS</shortName>
        <ecNumber evidence="5 19">2.7.8.24</ecNumber>
    </recommendedName>
    <alternativeName>
        <fullName evidence="18 19">CDP-diglyceride-choline O-phosphatidyltransferase</fullName>
    </alternativeName>
</protein>
<evidence type="ECO:0000256" key="17">
    <source>
        <dbReference type="ARBA" id="ARBA00023264"/>
    </source>
</evidence>
<keyword evidence="11" id="KW-0812">Transmembrane</keyword>
<evidence type="ECO:0000313" key="21">
    <source>
        <dbReference type="Proteomes" id="UP000054785"/>
    </source>
</evidence>
<dbReference type="Gene3D" id="1.20.120.1760">
    <property type="match status" value="1"/>
</dbReference>
<evidence type="ECO:0000256" key="9">
    <source>
        <dbReference type="ARBA" id="ARBA00022519"/>
    </source>
</evidence>
<keyword evidence="7 19" id="KW-1003">Cell membrane</keyword>
<comment type="caution">
    <text evidence="20">The sequence shown here is derived from an EMBL/GenBank/DDBJ whole genome shotgun (WGS) entry which is preliminary data.</text>
</comment>
<dbReference type="RefSeq" id="WP_028386140.1">
    <property type="nucleotide sequence ID" value="NZ_CAAAHN010000004.1"/>
</dbReference>
<evidence type="ECO:0000256" key="14">
    <source>
        <dbReference type="ARBA" id="ARBA00023136"/>
    </source>
</evidence>
<keyword evidence="9 19" id="KW-0997">Cell inner membrane</keyword>
<keyword evidence="21" id="KW-1185">Reference proteome</keyword>
<comment type="cofactor">
    <cofactor evidence="2 19">
        <name>Mn(2+)</name>
        <dbReference type="ChEBI" id="CHEBI:29035"/>
    </cofactor>
</comment>
<name>A0A0W0TNJ4_9GAMM</name>
<accession>A0A0W0TNJ4</accession>
<dbReference type="InterPro" id="IPR043130">
    <property type="entry name" value="CDP-OH_PTrfase_TM_dom"/>
</dbReference>
<evidence type="ECO:0000256" key="13">
    <source>
        <dbReference type="ARBA" id="ARBA00023098"/>
    </source>
</evidence>
<dbReference type="GO" id="GO:0050520">
    <property type="term" value="F:phosphatidylcholine synthase activity"/>
    <property type="evidence" value="ECO:0007669"/>
    <property type="project" value="UniProtKB-EC"/>
</dbReference>
<reference evidence="20 21" key="1">
    <citation type="submission" date="2015-11" db="EMBL/GenBank/DDBJ databases">
        <title>Genomic analysis of 38 Legionella species identifies large and diverse effector repertoires.</title>
        <authorList>
            <person name="Burstein D."/>
            <person name="Amaro F."/>
            <person name="Zusman T."/>
            <person name="Lifshitz Z."/>
            <person name="Cohen O."/>
            <person name="Gilbert J.A."/>
            <person name="Pupko T."/>
            <person name="Shuman H.A."/>
            <person name="Segal G."/>
        </authorList>
    </citation>
    <scope>NUCLEOTIDE SEQUENCE [LARGE SCALE GENOMIC DNA]</scope>
    <source>
        <strain evidence="20 21">ATCC 49504</strain>
    </source>
</reference>
<evidence type="ECO:0000256" key="18">
    <source>
        <dbReference type="ARBA" id="ARBA00033321"/>
    </source>
</evidence>
<proteinExistence type="inferred from homology"/>